<dbReference type="EMBL" id="VDGT01000011">
    <property type="protein sequence ID" value="TNM29097.1"/>
    <property type="molecule type" value="Genomic_DNA"/>
</dbReference>
<dbReference type="InterPro" id="IPR013815">
    <property type="entry name" value="ATP_grasp_subdomain_1"/>
</dbReference>
<comment type="catalytic activity">
    <reaction evidence="8">
        <text>succinate + ATP + CoA = succinyl-CoA + ADP + phosphate</text>
        <dbReference type="Rhea" id="RHEA:17661"/>
        <dbReference type="ChEBI" id="CHEBI:30031"/>
        <dbReference type="ChEBI" id="CHEBI:30616"/>
        <dbReference type="ChEBI" id="CHEBI:43474"/>
        <dbReference type="ChEBI" id="CHEBI:57287"/>
        <dbReference type="ChEBI" id="CHEBI:57292"/>
        <dbReference type="ChEBI" id="CHEBI:456216"/>
        <dbReference type="EC" id="6.2.1.5"/>
    </reaction>
</comment>
<feature type="binding site" evidence="8">
    <location>
        <position position="45"/>
    </location>
    <ligand>
        <name>ATP</name>
        <dbReference type="ChEBI" id="CHEBI:30616"/>
    </ligand>
</feature>
<comment type="function">
    <text evidence="8">Succinyl-CoA synthetase functions in the citric acid cycle (TCA), coupling the hydrolysis of succinyl-CoA to the synthesis of either ATP or GTP and thus represents the only step of substrate-level phosphorylation in the TCA. The beta subunit provides nucleotide specificity of the enzyme and binds the substrate succinate, while the binding sites for coenzyme A and phosphate are found in the alpha subunit.</text>
</comment>
<dbReference type="Pfam" id="PF08442">
    <property type="entry name" value="ATP-grasp_2"/>
    <property type="match status" value="1"/>
</dbReference>
<feature type="binding site" evidence="8">
    <location>
        <position position="205"/>
    </location>
    <ligand>
        <name>Mg(2+)</name>
        <dbReference type="ChEBI" id="CHEBI:18420"/>
    </ligand>
</feature>
<dbReference type="UniPathway" id="UPA00223">
    <property type="reaction ID" value="UER00999"/>
</dbReference>
<dbReference type="PANTHER" id="PTHR11815:SF10">
    <property type="entry name" value="SUCCINATE--COA LIGASE [GDP-FORMING] SUBUNIT BETA, MITOCHONDRIAL"/>
    <property type="match status" value="1"/>
</dbReference>
<dbReference type="Pfam" id="PF00549">
    <property type="entry name" value="Ligase_CoA"/>
    <property type="match status" value="1"/>
</dbReference>
<feature type="domain" description="ATP-grasp" evidence="9">
    <location>
        <begin position="9"/>
        <end position="224"/>
    </location>
</feature>
<dbReference type="FunFam" id="3.30.1490.20:FF:000014">
    <property type="entry name" value="Succinate--CoA ligase [ADP-forming] subunit beta"/>
    <property type="match status" value="1"/>
</dbReference>
<dbReference type="PROSITE" id="PS50975">
    <property type="entry name" value="ATP_GRASP"/>
    <property type="match status" value="1"/>
</dbReference>
<dbReference type="AlphaFoldDB" id="A0A5C4UZW6"/>
<feature type="binding site" evidence="8">
    <location>
        <position position="94"/>
    </location>
    <ligand>
        <name>ATP</name>
        <dbReference type="ChEBI" id="CHEBI:30616"/>
    </ligand>
</feature>
<protein>
    <recommendedName>
        <fullName evidence="8">Succinate--CoA ligase [ADP-forming] subunit beta</fullName>
        <ecNumber evidence="8">6.2.1.5</ecNumber>
    </recommendedName>
    <alternativeName>
        <fullName evidence="8">Succinyl-CoA synthetase subunit beta</fullName>
        <shortName evidence="8">SCS-beta</shortName>
    </alternativeName>
</protein>
<sequence>MDLFEYQARDLFAKHGVPVLAGEVIDTPEAAREVTERLGGRAVVKAQVKTGGRGKAGGVKLASDPADAVEKAGAILGMDIKGHTVHRVMLAQTADIADEYYVSFLLDRTNRTFLAMASVEGGMDIEEVAATKPEALARIPVDAVDGVGVEKAREIVAAANFPAEVAEQVADVLVKLWGVFVNEDALLVEVNPLVKTGDGRIIALDGKVSLDGNAEFRQPDHAALEDRDATNPLEAAAKERGLNYVKLDDGNVGIIGNGAGLVMSTLDVVAYAGEKHGGAKPANFLDIGGGASAEVMANGLEIILGDPDVKSVFVNVFGGITACDAVANGIVQALELLRGKGEDVSKPLVVRLDGNNAELGRKILTDANHPLVEQVDTMDGAADRAAELAAK</sequence>
<comment type="similarity">
    <text evidence="1 8">Belongs to the succinate/malate CoA ligase beta subunit family.</text>
</comment>
<evidence type="ECO:0000256" key="1">
    <source>
        <dbReference type="ARBA" id="ARBA00009182"/>
    </source>
</evidence>
<dbReference type="SUPFAM" id="SSF56059">
    <property type="entry name" value="Glutathione synthetase ATP-binding domain-like"/>
    <property type="match status" value="1"/>
</dbReference>
<dbReference type="SUPFAM" id="SSF52210">
    <property type="entry name" value="Succinyl-CoA synthetase domains"/>
    <property type="match status" value="1"/>
</dbReference>
<comment type="subunit">
    <text evidence="8">Heterotetramer of two alpha and two beta subunits.</text>
</comment>
<evidence type="ECO:0000313" key="10">
    <source>
        <dbReference type="EMBL" id="TNM29097.1"/>
    </source>
</evidence>
<feature type="binding site" evidence="8">
    <location>
        <begin position="319"/>
        <end position="321"/>
    </location>
    <ligand>
        <name>substrate</name>
        <note>ligand shared with subunit alpha</note>
    </ligand>
</feature>
<keyword evidence="11" id="KW-1185">Reference proteome</keyword>
<evidence type="ECO:0000256" key="3">
    <source>
        <dbReference type="ARBA" id="ARBA00022598"/>
    </source>
</evidence>
<dbReference type="RefSeq" id="WP_139645865.1">
    <property type="nucleotide sequence ID" value="NZ_BAAAZS010000005.1"/>
</dbReference>
<evidence type="ECO:0000256" key="6">
    <source>
        <dbReference type="ARBA" id="ARBA00022840"/>
    </source>
</evidence>
<dbReference type="OrthoDB" id="9802602at2"/>
<evidence type="ECO:0000256" key="7">
    <source>
        <dbReference type="ARBA" id="ARBA00022842"/>
    </source>
</evidence>
<dbReference type="PROSITE" id="PS01217">
    <property type="entry name" value="SUCCINYL_COA_LIG_3"/>
    <property type="match status" value="1"/>
</dbReference>
<dbReference type="GO" id="GO:0000287">
    <property type="term" value="F:magnesium ion binding"/>
    <property type="evidence" value="ECO:0007669"/>
    <property type="project" value="UniProtKB-UniRule"/>
</dbReference>
<dbReference type="GO" id="GO:0006099">
    <property type="term" value="P:tricarboxylic acid cycle"/>
    <property type="evidence" value="ECO:0007669"/>
    <property type="project" value="UniProtKB-UniRule"/>
</dbReference>
<dbReference type="HAMAP" id="MF_00558">
    <property type="entry name" value="Succ_CoA_beta"/>
    <property type="match status" value="1"/>
</dbReference>
<dbReference type="InterPro" id="IPR011761">
    <property type="entry name" value="ATP-grasp"/>
</dbReference>
<evidence type="ECO:0000256" key="5">
    <source>
        <dbReference type="ARBA" id="ARBA00022741"/>
    </source>
</evidence>
<organism evidence="10 11">
    <name type="scientific">Streptomyces sedi</name>
    <dbReference type="NCBI Taxonomy" id="555059"/>
    <lineage>
        <taxon>Bacteria</taxon>
        <taxon>Bacillati</taxon>
        <taxon>Actinomycetota</taxon>
        <taxon>Actinomycetes</taxon>
        <taxon>Kitasatosporales</taxon>
        <taxon>Streptomycetaceae</taxon>
        <taxon>Streptomyces</taxon>
    </lineage>
</organism>
<feature type="binding site" evidence="8">
    <location>
        <position position="99"/>
    </location>
    <ligand>
        <name>ATP</name>
        <dbReference type="ChEBI" id="CHEBI:30616"/>
    </ligand>
</feature>
<comment type="caution">
    <text evidence="10">The sequence shown here is derived from an EMBL/GenBank/DDBJ whole genome shotgun (WGS) entry which is preliminary data.</text>
</comment>
<dbReference type="NCBIfam" id="NF001913">
    <property type="entry name" value="PRK00696.1"/>
    <property type="match status" value="1"/>
</dbReference>
<dbReference type="GO" id="GO:0006104">
    <property type="term" value="P:succinyl-CoA metabolic process"/>
    <property type="evidence" value="ECO:0007669"/>
    <property type="project" value="TreeGrafter"/>
</dbReference>
<dbReference type="EC" id="6.2.1.5" evidence="8"/>
<evidence type="ECO:0000259" key="9">
    <source>
        <dbReference type="PROSITE" id="PS50975"/>
    </source>
</evidence>
<comment type="caution">
    <text evidence="8">Lacks conserved residue(s) required for the propagation of feature annotation.</text>
</comment>
<dbReference type="InterPro" id="IPR005811">
    <property type="entry name" value="SUCC_ACL_C"/>
</dbReference>
<dbReference type="GO" id="GO:0004776">
    <property type="term" value="F:succinate-CoA ligase (GDP-forming) activity"/>
    <property type="evidence" value="ECO:0007669"/>
    <property type="project" value="RHEA"/>
</dbReference>
<dbReference type="Gene3D" id="3.30.470.20">
    <property type="entry name" value="ATP-grasp fold, B domain"/>
    <property type="match status" value="1"/>
</dbReference>
<dbReference type="GO" id="GO:0005829">
    <property type="term" value="C:cytosol"/>
    <property type="evidence" value="ECO:0007669"/>
    <property type="project" value="TreeGrafter"/>
</dbReference>
<dbReference type="InterPro" id="IPR017866">
    <property type="entry name" value="Succ-CoA_synthase_bsu_CS"/>
</dbReference>
<dbReference type="GO" id="GO:0042709">
    <property type="term" value="C:succinate-CoA ligase complex"/>
    <property type="evidence" value="ECO:0007669"/>
    <property type="project" value="TreeGrafter"/>
</dbReference>
<keyword evidence="3 8" id="KW-0436">Ligase</keyword>
<keyword evidence="5 8" id="KW-0547">Nucleotide-binding</keyword>
<keyword evidence="6 8" id="KW-0067">ATP-binding</keyword>
<dbReference type="NCBIfam" id="TIGR01016">
    <property type="entry name" value="sucCoAbeta"/>
    <property type="match status" value="1"/>
</dbReference>
<dbReference type="Gene3D" id="3.30.1490.20">
    <property type="entry name" value="ATP-grasp fold, A domain"/>
    <property type="match status" value="1"/>
</dbReference>
<dbReference type="GO" id="GO:0005524">
    <property type="term" value="F:ATP binding"/>
    <property type="evidence" value="ECO:0007669"/>
    <property type="project" value="UniProtKB-UniRule"/>
</dbReference>
<feature type="binding site" evidence="8">
    <location>
        <position position="257"/>
    </location>
    <ligand>
        <name>substrate</name>
        <note>ligand shared with subunit alpha</note>
    </ligand>
</feature>
<comment type="pathway">
    <text evidence="8">Carbohydrate metabolism; tricarboxylic acid cycle; succinate from succinyl-CoA (ligase route): step 1/1.</text>
</comment>
<dbReference type="Gene3D" id="3.40.50.261">
    <property type="entry name" value="Succinyl-CoA synthetase domains"/>
    <property type="match status" value="1"/>
</dbReference>
<dbReference type="Proteomes" id="UP000311713">
    <property type="component" value="Unassembled WGS sequence"/>
</dbReference>
<dbReference type="FunFam" id="3.30.470.20:FF:000002">
    <property type="entry name" value="Succinate--CoA ligase [ADP-forming] subunit beta"/>
    <property type="match status" value="1"/>
</dbReference>
<dbReference type="PANTHER" id="PTHR11815">
    <property type="entry name" value="SUCCINYL-COA SYNTHETASE BETA CHAIN"/>
    <property type="match status" value="1"/>
</dbReference>
<keyword evidence="2 8" id="KW-0816">Tricarboxylic acid cycle</keyword>
<accession>A0A5C4UZW6</accession>
<dbReference type="PIRSF" id="PIRSF001554">
    <property type="entry name" value="SucCS_beta"/>
    <property type="match status" value="1"/>
</dbReference>
<feature type="binding site" evidence="8">
    <location>
        <begin position="52"/>
        <end position="54"/>
    </location>
    <ligand>
        <name>ATP</name>
        <dbReference type="ChEBI" id="CHEBI:30616"/>
    </ligand>
</feature>
<keyword evidence="7 8" id="KW-0460">Magnesium</keyword>
<proteinExistence type="inferred from homology"/>
<dbReference type="InterPro" id="IPR013650">
    <property type="entry name" value="ATP-grasp_succ-CoA_synth-type"/>
</dbReference>
<reference evidence="10 11" key="1">
    <citation type="submission" date="2019-06" db="EMBL/GenBank/DDBJ databases">
        <title>Draft genome of Streptomyces sedi sp. JCM16909.</title>
        <authorList>
            <person name="Klykleung N."/>
            <person name="Tanasupawat S."/>
            <person name="Kudo T."/>
            <person name="Yuki M."/>
            <person name="Ohkuma M."/>
        </authorList>
    </citation>
    <scope>NUCLEOTIDE SEQUENCE [LARGE SCALE GENOMIC DNA]</scope>
    <source>
        <strain evidence="10 11">JCM 16909</strain>
    </source>
</reference>
<feature type="binding site" evidence="8">
    <location>
        <position position="191"/>
    </location>
    <ligand>
        <name>Mg(2+)</name>
        <dbReference type="ChEBI" id="CHEBI:18420"/>
    </ligand>
</feature>
<dbReference type="GO" id="GO:0004775">
    <property type="term" value="F:succinate-CoA ligase (ADP-forming) activity"/>
    <property type="evidence" value="ECO:0007669"/>
    <property type="project" value="UniProtKB-UniRule"/>
</dbReference>
<evidence type="ECO:0000313" key="11">
    <source>
        <dbReference type="Proteomes" id="UP000311713"/>
    </source>
</evidence>
<evidence type="ECO:0000256" key="4">
    <source>
        <dbReference type="ARBA" id="ARBA00022723"/>
    </source>
</evidence>
<gene>
    <name evidence="8 10" type="primary">sucC</name>
    <name evidence="10" type="ORF">FH715_16230</name>
</gene>
<evidence type="ECO:0000256" key="2">
    <source>
        <dbReference type="ARBA" id="ARBA00022532"/>
    </source>
</evidence>
<dbReference type="InterPro" id="IPR016102">
    <property type="entry name" value="Succinyl-CoA_synth-like"/>
</dbReference>
<evidence type="ECO:0000256" key="8">
    <source>
        <dbReference type="HAMAP-Rule" id="MF_00558"/>
    </source>
</evidence>
<keyword evidence="4 8" id="KW-0479">Metal-binding</keyword>
<comment type="cofactor">
    <cofactor evidence="8">
        <name>Mg(2+)</name>
        <dbReference type="ChEBI" id="CHEBI:18420"/>
    </cofactor>
    <text evidence="8">Binds 1 Mg(2+) ion per subunit.</text>
</comment>
<dbReference type="InterPro" id="IPR005809">
    <property type="entry name" value="Succ_CoA_ligase-like_bsu"/>
</dbReference>
<dbReference type="FunFam" id="3.40.50.261:FF:000007">
    <property type="entry name" value="Succinate--CoA ligase [ADP-forming] subunit beta"/>
    <property type="match status" value="1"/>
</dbReference>
<name>A0A5C4UZW6_9ACTN</name>
<comment type="catalytic activity">
    <reaction evidence="8">
        <text>GTP + succinate + CoA = succinyl-CoA + GDP + phosphate</text>
        <dbReference type="Rhea" id="RHEA:22120"/>
        <dbReference type="ChEBI" id="CHEBI:30031"/>
        <dbReference type="ChEBI" id="CHEBI:37565"/>
        <dbReference type="ChEBI" id="CHEBI:43474"/>
        <dbReference type="ChEBI" id="CHEBI:57287"/>
        <dbReference type="ChEBI" id="CHEBI:57292"/>
        <dbReference type="ChEBI" id="CHEBI:58189"/>
    </reaction>
</comment>